<feature type="region of interest" description="Disordered" evidence="1">
    <location>
        <begin position="52"/>
        <end position="75"/>
    </location>
</feature>
<gene>
    <name evidence="3" type="ORF">CBM2589_U10041</name>
</gene>
<evidence type="ECO:0000256" key="1">
    <source>
        <dbReference type="SAM" id="MobiDB-lite"/>
    </source>
</evidence>
<feature type="transmembrane region" description="Helical" evidence="2">
    <location>
        <begin position="6"/>
        <end position="24"/>
    </location>
</feature>
<sequence length="75" mass="8657">MFESGLEQVILGAAVFWLGLSWYLNRQLIKARESLERLLERFPGIREALFETDLGPQQGGHDFQKPEHLSKGNMR</sequence>
<accession>A0A375CQ33</accession>
<proteinExistence type="predicted"/>
<name>A0A375CQ33_9BURK</name>
<keyword evidence="2" id="KW-1133">Transmembrane helix</keyword>
<feature type="compositionally biased region" description="Basic and acidic residues" evidence="1">
    <location>
        <begin position="62"/>
        <end position="75"/>
    </location>
</feature>
<reference evidence="4" key="1">
    <citation type="submission" date="2018-01" db="EMBL/GenBank/DDBJ databases">
        <authorList>
            <person name="Gaut B.S."/>
            <person name="Morton B.R."/>
            <person name="Clegg M.T."/>
            <person name="Duvall M.R."/>
        </authorList>
    </citation>
    <scope>NUCLEOTIDE SEQUENCE [LARGE SCALE GENOMIC DNA]</scope>
</reference>
<dbReference type="AlphaFoldDB" id="A0A375CQ33"/>
<dbReference type="Proteomes" id="UP000256297">
    <property type="component" value="Unassembled WGS sequence"/>
</dbReference>
<organism evidence="3 4">
    <name type="scientific">Cupriavidus taiwanensis</name>
    <dbReference type="NCBI Taxonomy" id="164546"/>
    <lineage>
        <taxon>Bacteria</taxon>
        <taxon>Pseudomonadati</taxon>
        <taxon>Pseudomonadota</taxon>
        <taxon>Betaproteobacteria</taxon>
        <taxon>Burkholderiales</taxon>
        <taxon>Burkholderiaceae</taxon>
        <taxon>Cupriavidus</taxon>
    </lineage>
</organism>
<keyword evidence="2" id="KW-0812">Transmembrane</keyword>
<evidence type="ECO:0000256" key="2">
    <source>
        <dbReference type="SAM" id="Phobius"/>
    </source>
</evidence>
<evidence type="ECO:0000313" key="3">
    <source>
        <dbReference type="EMBL" id="SOY77524.1"/>
    </source>
</evidence>
<keyword evidence="2" id="KW-0472">Membrane</keyword>
<evidence type="ECO:0000313" key="4">
    <source>
        <dbReference type="Proteomes" id="UP000256297"/>
    </source>
</evidence>
<protein>
    <submittedName>
        <fullName evidence="3">Uncharacterized protein</fullName>
    </submittedName>
</protein>
<dbReference type="EMBL" id="OFSP01000078">
    <property type="protein sequence ID" value="SOY77524.1"/>
    <property type="molecule type" value="Genomic_DNA"/>
</dbReference>
<comment type="caution">
    <text evidence="3">The sequence shown here is derived from an EMBL/GenBank/DDBJ whole genome shotgun (WGS) entry which is preliminary data.</text>
</comment>